<feature type="domain" description="KAP NTPase" evidence="1">
    <location>
        <begin position="34"/>
        <end position="333"/>
    </location>
</feature>
<dbReference type="RefSeq" id="WP_257725093.1">
    <property type="nucleotide sequence ID" value="NZ_JANLFC010000017.1"/>
</dbReference>
<comment type="caution">
    <text evidence="2">The sequence shown here is derived from an EMBL/GenBank/DDBJ whole genome shotgun (WGS) entry which is preliminary data.</text>
</comment>
<accession>A0AAW5MDY4</accession>
<dbReference type="Gene3D" id="3.40.50.300">
    <property type="entry name" value="P-loop containing nucleotide triphosphate hydrolases"/>
    <property type="match status" value="1"/>
</dbReference>
<organism evidence="2 3">
    <name type="scientific">Aeromonas veronii</name>
    <dbReference type="NCBI Taxonomy" id="654"/>
    <lineage>
        <taxon>Bacteria</taxon>
        <taxon>Pseudomonadati</taxon>
        <taxon>Pseudomonadota</taxon>
        <taxon>Gammaproteobacteria</taxon>
        <taxon>Aeromonadales</taxon>
        <taxon>Aeromonadaceae</taxon>
        <taxon>Aeromonas</taxon>
    </lineage>
</organism>
<dbReference type="EMBL" id="JANLFC010000017">
    <property type="protein sequence ID" value="MCR4447996.1"/>
    <property type="molecule type" value="Genomic_DNA"/>
</dbReference>
<dbReference type="Pfam" id="PF07693">
    <property type="entry name" value="KAP_NTPase"/>
    <property type="match status" value="1"/>
</dbReference>
<sequence>MAVAPFNWNDAIQWDGPGAIAGSEESLSADRLDRARYAEFLTKYLAAEGKQRNYVLNLNAEWGAGKTWFIKRWYMELKAHYPTVYIDAWQQDFSDDPLLTVISSIIDQLKMIAGKENPIPEGMRQRLLGLFKVGGKLALKAAIKKAGLEEDDFSLEGDDANLLVDALCSNQKERYESIQYLKQEIRQWVEGAVGLSEGELNYPAFILIDELDRCRPSYAVEMLETIKHIFDIPKVVFVLATDTEQLQHAIKVIYGGGFDAQTYLGRFFKRRFYLNKCPSHFFIAEFVAERFEFLCSKTFHCFSDINEFSKKVAEIVDAFSLSAREIESFLDTLFAILHSASESSIDIIYLSALVIMHSKAPAAYMTIRNGGELLEVELNNMRANRDTIFSFNNKIKLSLVVSYWSGVQSGRNEKVLWQTNEFYSYVLQVHKMLDGYYSSSNDYKPNDINQLTYTKSGVRYDDRGEYYQVCLKSKMLTNSDYIELVELSTLLL</sequence>
<dbReference type="SUPFAM" id="SSF52540">
    <property type="entry name" value="P-loop containing nucleoside triphosphate hydrolases"/>
    <property type="match status" value="1"/>
</dbReference>
<proteinExistence type="predicted"/>
<gene>
    <name evidence="2" type="ORF">NS965_06310</name>
</gene>
<reference evidence="2" key="1">
    <citation type="submission" date="2022-08" db="EMBL/GenBank/DDBJ databases">
        <title>A global survey of hypervirulent Aeromonas hydrophila identified this emerging pathogen in farmed fish in the lower Mekong River basin.</title>
        <authorList>
            <person name="Xu T."/>
            <person name="Rasmussen-Ivey C.R."/>
            <person name="Moen F.S."/>
            <person name="Fernandez Bravo A."/>
            <person name="Lamy B."/>
            <person name="Beaz-Hidalgo R."/>
            <person name="Khan C.D."/>
            <person name="Castro Escarpulli G."/>
            <person name="Yasin I.S.M."/>
            <person name="Figueras M.J."/>
            <person name="Azzam Sayuti M."/>
            <person name="Karim M.M."/>
            <person name="Alam K.M."/>
            <person name="Le T.T.T."/>
            <person name="Thao N.H.P."/>
            <person name="Addo S."/>
            <person name="Duodu S."/>
            <person name="Ali S."/>
            <person name="Mey S."/>
            <person name="Somony T."/>
            <person name="Liles M.R."/>
        </authorList>
    </citation>
    <scope>NUCLEOTIDE SEQUENCE</scope>
    <source>
        <strain evidence="2">0.14</strain>
    </source>
</reference>
<protein>
    <submittedName>
        <fullName evidence="2">KAP family NTPase</fullName>
    </submittedName>
</protein>
<dbReference type="InterPro" id="IPR011646">
    <property type="entry name" value="KAP_P-loop"/>
</dbReference>
<dbReference type="Proteomes" id="UP001204061">
    <property type="component" value="Unassembled WGS sequence"/>
</dbReference>
<dbReference type="AlphaFoldDB" id="A0AAW5MDY4"/>
<name>A0AAW5MDY4_AERVE</name>
<evidence type="ECO:0000313" key="3">
    <source>
        <dbReference type="Proteomes" id="UP001204061"/>
    </source>
</evidence>
<evidence type="ECO:0000259" key="1">
    <source>
        <dbReference type="Pfam" id="PF07693"/>
    </source>
</evidence>
<evidence type="ECO:0000313" key="2">
    <source>
        <dbReference type="EMBL" id="MCR4447996.1"/>
    </source>
</evidence>
<dbReference type="InterPro" id="IPR027417">
    <property type="entry name" value="P-loop_NTPase"/>
</dbReference>